<dbReference type="InterPro" id="IPR023375">
    <property type="entry name" value="ADC_dom_sf"/>
</dbReference>
<dbReference type="Gene3D" id="2.40.400.10">
    <property type="entry name" value="Acetoacetate decarboxylase-like"/>
    <property type="match status" value="1"/>
</dbReference>
<gene>
    <name evidence="2" type="ORF">BQ4739_LOCUS2442</name>
</gene>
<evidence type="ECO:0000313" key="2">
    <source>
        <dbReference type="EMBL" id="SZX61884.1"/>
    </source>
</evidence>
<dbReference type="SUPFAM" id="SSF160104">
    <property type="entry name" value="Acetoacetate decarboxylase-like"/>
    <property type="match status" value="1"/>
</dbReference>
<dbReference type="AlphaFoldDB" id="A0A383VB96"/>
<evidence type="ECO:0000256" key="1">
    <source>
        <dbReference type="SAM" id="SignalP"/>
    </source>
</evidence>
<keyword evidence="3" id="KW-1185">Reference proteome</keyword>
<name>A0A383VB96_TETOB</name>
<evidence type="ECO:0000313" key="3">
    <source>
        <dbReference type="Proteomes" id="UP000256970"/>
    </source>
</evidence>
<dbReference type="PANTHER" id="PTHR40518">
    <property type="entry name" value="ACETOACETATE DECARBOXYLASE"/>
    <property type="match status" value="1"/>
</dbReference>
<keyword evidence="1" id="KW-0732">Signal</keyword>
<feature type="chain" id="PRO_5016814195" evidence="1">
    <location>
        <begin position="34"/>
        <end position="341"/>
    </location>
</feature>
<reference evidence="2 3" key="1">
    <citation type="submission" date="2016-10" db="EMBL/GenBank/DDBJ databases">
        <authorList>
            <person name="Cai Z."/>
        </authorList>
    </citation>
    <scope>NUCLEOTIDE SEQUENCE [LARGE SCALE GENOMIC DNA]</scope>
</reference>
<sequence>MSSSTRRCCPCSLGQRSAACLLLLAVTAQAAHALLLPIQQQQQQFTLSTAKTLTLIFRTKPLQQQPTPPPAYKDAPMSRWDFLGGEGYLLLTRGDMGPLIGVLSEMMWFPGKFKPSCSNHTFYSAQRFWVDMPISQQIGRTYWGFPKELAKFEWTSTSVTVQDPASGKAFFSANLTAADQARDMPAWFPAFVKYGYNTLQWPIKDARITVSNVLSLDVGVPPSAEEAADAAAEAAVAASLLAGTRAASAADVNAAAAALAASNSSSAALVPNRQMLRFPKYDALVLTRAASISFDSFVFTGRQNETVQIVESRDVGFVNGSPGQLDDPKPFTCRKAAAGQR</sequence>
<accession>A0A383VB96</accession>
<organism evidence="2 3">
    <name type="scientific">Tetradesmus obliquus</name>
    <name type="common">Green alga</name>
    <name type="synonym">Acutodesmus obliquus</name>
    <dbReference type="NCBI Taxonomy" id="3088"/>
    <lineage>
        <taxon>Eukaryota</taxon>
        <taxon>Viridiplantae</taxon>
        <taxon>Chlorophyta</taxon>
        <taxon>core chlorophytes</taxon>
        <taxon>Chlorophyceae</taxon>
        <taxon>CS clade</taxon>
        <taxon>Sphaeropleales</taxon>
        <taxon>Scenedesmaceae</taxon>
        <taxon>Tetradesmus</taxon>
    </lineage>
</organism>
<proteinExistence type="predicted"/>
<feature type="signal peptide" evidence="1">
    <location>
        <begin position="1"/>
        <end position="33"/>
    </location>
</feature>
<dbReference type="EMBL" id="FNXT01000183">
    <property type="protein sequence ID" value="SZX61884.1"/>
    <property type="molecule type" value="Genomic_DNA"/>
</dbReference>
<dbReference type="PANTHER" id="PTHR40518:SF1">
    <property type="entry name" value="ACETOACETATE DECARBOXYLASE"/>
    <property type="match status" value="1"/>
</dbReference>
<dbReference type="Proteomes" id="UP000256970">
    <property type="component" value="Unassembled WGS sequence"/>
</dbReference>
<protein>
    <submittedName>
        <fullName evidence="2">Uncharacterized protein</fullName>
    </submittedName>
</protein>